<evidence type="ECO:0000256" key="2">
    <source>
        <dbReference type="ARBA" id="ARBA00012632"/>
    </source>
</evidence>
<dbReference type="Gene3D" id="3.40.50.1240">
    <property type="entry name" value="Phosphoglycerate mutase-like"/>
    <property type="match status" value="1"/>
</dbReference>
<keyword evidence="3" id="KW-0378">Hydrolase</keyword>
<organism evidence="4 5">
    <name type="scientific">Orbilia brochopaga</name>
    <dbReference type="NCBI Taxonomy" id="3140254"/>
    <lineage>
        <taxon>Eukaryota</taxon>
        <taxon>Fungi</taxon>
        <taxon>Dikarya</taxon>
        <taxon>Ascomycota</taxon>
        <taxon>Pezizomycotina</taxon>
        <taxon>Orbiliomycetes</taxon>
        <taxon>Orbiliales</taxon>
        <taxon>Orbiliaceae</taxon>
        <taxon>Orbilia</taxon>
    </lineage>
</organism>
<proteinExistence type="inferred from homology"/>
<accession>A0AAV9V130</accession>
<dbReference type="AlphaFoldDB" id="A0AAV9V130"/>
<dbReference type="EC" id="3.1.3.8" evidence="2"/>
<gene>
    <name evidence="4" type="ORF">TWF696_005139</name>
</gene>
<dbReference type="PANTHER" id="PTHR11567:SF110">
    <property type="entry name" value="2-PHOSPHOXYLOSE PHOSPHATASE 1"/>
    <property type="match status" value="1"/>
</dbReference>
<dbReference type="InterPro" id="IPR050645">
    <property type="entry name" value="Histidine_acid_phosphatase"/>
</dbReference>
<keyword evidence="5" id="KW-1185">Reference proteome</keyword>
<name>A0AAV9V130_9PEZI</name>
<comment type="caution">
    <text evidence="4">The sequence shown here is derived from an EMBL/GenBank/DDBJ whole genome shotgun (WGS) entry which is preliminary data.</text>
</comment>
<dbReference type="InterPro" id="IPR029033">
    <property type="entry name" value="His_PPase_superfam"/>
</dbReference>
<dbReference type="Pfam" id="PF00328">
    <property type="entry name" value="His_Phos_2"/>
    <property type="match status" value="1"/>
</dbReference>
<evidence type="ECO:0000256" key="3">
    <source>
        <dbReference type="ARBA" id="ARBA00022801"/>
    </source>
</evidence>
<evidence type="ECO:0000256" key="1">
    <source>
        <dbReference type="ARBA" id="ARBA00005375"/>
    </source>
</evidence>
<dbReference type="InterPro" id="IPR000560">
    <property type="entry name" value="His_Pase_clade-2"/>
</dbReference>
<evidence type="ECO:0000313" key="4">
    <source>
        <dbReference type="EMBL" id="KAK6353149.1"/>
    </source>
</evidence>
<dbReference type="CDD" id="cd07061">
    <property type="entry name" value="HP_HAP_like"/>
    <property type="match status" value="1"/>
</dbReference>
<evidence type="ECO:0000313" key="5">
    <source>
        <dbReference type="Proteomes" id="UP001375240"/>
    </source>
</evidence>
<dbReference type="PANTHER" id="PTHR11567">
    <property type="entry name" value="ACID PHOSPHATASE-RELATED"/>
    <property type="match status" value="1"/>
</dbReference>
<comment type="similarity">
    <text evidence="1">Belongs to the histidine acid phosphatase family.</text>
</comment>
<dbReference type="SUPFAM" id="SSF53254">
    <property type="entry name" value="Phosphoglycerate mutase-like"/>
    <property type="match status" value="1"/>
</dbReference>
<dbReference type="InterPro" id="IPR033379">
    <property type="entry name" value="Acid_Pase_AS"/>
</dbReference>
<dbReference type="Proteomes" id="UP001375240">
    <property type="component" value="Unassembled WGS sequence"/>
</dbReference>
<dbReference type="PROSITE" id="PS00616">
    <property type="entry name" value="HIS_ACID_PHOSPHAT_1"/>
    <property type="match status" value="1"/>
</dbReference>
<sequence>MSTLKVKPPYTPEQLKELYPSTLVLEQVQVIFRHGERTPVSARFQDTGLPIYWPYCNAAKHFRASILPDDGSWSTLRYERMLETYGRAGHPKSISGPNGNPEQLCLAGELTDKGRETTLGLGQRLRHLYVEQLQFLPKELKDMESIYLRATPVPRALESLQQVYSGVFPNGTIAPGAPIPKIWARNIVDENLMPNETVCRRYRQLQNAFGIAASKKWNDSEELDYATSKIGKYMAGGTVKVDGSPRLSGIMDTIASTAAHGPMTKLPSVFYGEELWRKMEKVVVEEWFLGYEESIEVRRLGVGSLLGDLRDRMLQVSVGDRKIDGESRVKLALMGCHDTTVAGVLAALGAFDWKWPPYTSSIAIELFSSTDRQQYSGPSTMTSWLQKFGLASKRIDLSQLKGWYVRMRYNDTPVQVRYCEAAGKHLEGKPQFCTLEAFKEIVDKLAPDDWRSECAPIPDAKRDALPPLQRAE</sequence>
<protein>
    <recommendedName>
        <fullName evidence="2">3-phytase</fullName>
        <ecNumber evidence="2">3.1.3.8</ecNumber>
    </recommendedName>
</protein>
<dbReference type="GO" id="GO:0016158">
    <property type="term" value="F:inositol hexakisphosphate 3-phosphatase activity"/>
    <property type="evidence" value="ECO:0007669"/>
    <property type="project" value="UniProtKB-EC"/>
</dbReference>
<reference evidence="4 5" key="1">
    <citation type="submission" date="2019-10" db="EMBL/GenBank/DDBJ databases">
        <authorList>
            <person name="Palmer J.M."/>
        </authorList>
    </citation>
    <scope>NUCLEOTIDE SEQUENCE [LARGE SCALE GENOMIC DNA]</scope>
    <source>
        <strain evidence="4 5">TWF696</strain>
    </source>
</reference>
<dbReference type="EMBL" id="JAVHNQ010000003">
    <property type="protein sequence ID" value="KAK6353149.1"/>
    <property type="molecule type" value="Genomic_DNA"/>
</dbReference>